<keyword evidence="2" id="KW-1185">Reference proteome</keyword>
<evidence type="ECO:0000313" key="2">
    <source>
        <dbReference type="Proteomes" id="UP000221837"/>
    </source>
</evidence>
<accession>A0A1S6UAR1</accession>
<dbReference type="EMBL" id="KY630187">
    <property type="protein sequence ID" value="AQW88529.1"/>
    <property type="molecule type" value="Genomic_DNA"/>
</dbReference>
<organism evidence="1 2">
    <name type="scientific">Serratia phage BF</name>
    <dbReference type="NCBI Taxonomy" id="1962671"/>
    <lineage>
        <taxon>Viruses</taxon>
        <taxon>Duplodnaviria</taxon>
        <taxon>Heunggongvirae</taxon>
        <taxon>Uroviricota</taxon>
        <taxon>Caudoviricetes</taxon>
        <taxon>Eneladusvirus</taxon>
        <taxon>Eneladusvirus BF</taxon>
    </lineage>
</organism>
<gene>
    <name evidence="1" type="ORF">BF_0004</name>
</gene>
<dbReference type="OrthoDB" id="41544at10239"/>
<name>A0A1S6UAR1_9CAUD</name>
<dbReference type="Proteomes" id="UP000221837">
    <property type="component" value="Genome"/>
</dbReference>
<reference evidence="1" key="1">
    <citation type="submission" date="2017-02" db="EMBL/GenBank/DDBJ databases">
        <title>Genome sequence of Serratia marcescens phage BF.</title>
        <authorList>
            <person name="Casey E."/>
            <person name="Fitzgerald B."/>
            <person name="Mahony J."/>
            <person name="Lugli G."/>
            <person name="Ventura M."/>
            <person name="van Sinderen D."/>
        </authorList>
    </citation>
    <scope>NUCLEOTIDE SEQUENCE [LARGE SCALE GENOMIC DNA]</scope>
</reference>
<sequence length="74" mass="8461">MRLSKLLAELSKVAELAKVHGNNDPDISFWHDEIETIEHLEVSFPQDLDDARIPTKVLSETEKGNFSFRLVLPE</sequence>
<evidence type="ECO:0000313" key="1">
    <source>
        <dbReference type="EMBL" id="AQW88529.1"/>
    </source>
</evidence>
<protein>
    <submittedName>
        <fullName evidence="1">Uncharacterized protein</fullName>
    </submittedName>
</protein>
<proteinExistence type="predicted"/>